<organism evidence="2">
    <name type="scientific">Oryza sativa subsp. japonica</name>
    <name type="common">Rice</name>
    <dbReference type="NCBI Taxonomy" id="39947"/>
    <lineage>
        <taxon>Eukaryota</taxon>
        <taxon>Viridiplantae</taxon>
        <taxon>Streptophyta</taxon>
        <taxon>Embryophyta</taxon>
        <taxon>Tracheophyta</taxon>
        <taxon>Spermatophyta</taxon>
        <taxon>Magnoliopsida</taxon>
        <taxon>Liliopsida</taxon>
        <taxon>Poales</taxon>
        <taxon>Poaceae</taxon>
        <taxon>BOP clade</taxon>
        <taxon>Oryzoideae</taxon>
        <taxon>Oryzeae</taxon>
        <taxon>Oryzinae</taxon>
        <taxon>Oryza</taxon>
        <taxon>Oryza sativa</taxon>
    </lineage>
</organism>
<feature type="region of interest" description="Disordered" evidence="1">
    <location>
        <begin position="78"/>
        <end position="126"/>
    </location>
</feature>
<name>Q2R8P7_ORYSJ</name>
<feature type="compositionally biased region" description="Basic and acidic residues" evidence="1">
    <location>
        <begin position="1"/>
        <end position="10"/>
    </location>
</feature>
<feature type="compositionally biased region" description="Acidic residues" evidence="1">
    <location>
        <begin position="91"/>
        <end position="107"/>
    </location>
</feature>
<feature type="compositionally biased region" description="Basic and acidic residues" evidence="1">
    <location>
        <begin position="79"/>
        <end position="90"/>
    </location>
</feature>
<dbReference type="EMBL" id="DP000010">
    <property type="protein sequence ID" value="ABA92108.1"/>
    <property type="molecule type" value="Genomic_DNA"/>
</dbReference>
<proteinExistence type="predicted"/>
<accession>Q2R8P7</accession>
<reference evidence="2" key="2">
    <citation type="submission" date="2005-04" db="EMBL/GenBank/DDBJ databases">
        <authorList>
            <person name="Buell C.R."/>
            <person name="Wing R.A."/>
            <person name="McCombie W.A."/>
            <person name="Ouyang S."/>
        </authorList>
    </citation>
    <scope>NUCLEOTIDE SEQUENCE</scope>
</reference>
<sequence>MSSSSSRDEITSSIKLASRVRRSRAHVGGDNEVAVVGDSGGYRTVPKQEDEAEVVDTEAEREVHSWEQGVVDVEVGDAELGHRGDGRGSVEEEGEAGVEREEEELEHEEGRTRGGKGTARVEADEDWGENEHWWRVGARLYGGRRGRPRSVEGFLPYATNPDTIARVASVRQDWEWPIRAPSPCWKGRETYEGEKSEG</sequence>
<feature type="region of interest" description="Disordered" evidence="1">
    <location>
        <begin position="1"/>
        <end position="63"/>
    </location>
</feature>
<reference evidence="2" key="3">
    <citation type="submission" date="2006-01" db="EMBL/GenBank/DDBJ databases">
        <authorList>
            <person name="Buell R."/>
        </authorList>
    </citation>
    <scope>NUCLEOTIDE SEQUENCE</scope>
</reference>
<reference evidence="2" key="1">
    <citation type="journal article" date="2005" name="BMC Biol.">
        <title>The sequence of rice chromosomes 11 and 12, rich in disease resistance genes and recent gene duplications.</title>
        <authorList>
            <consortium name="The rice chromosomes 11 and 12 sequencing consortia"/>
        </authorList>
    </citation>
    <scope>NUCLEOTIDE SEQUENCE [LARGE SCALE GENOMIC DNA]</scope>
</reference>
<evidence type="ECO:0000256" key="1">
    <source>
        <dbReference type="SAM" id="MobiDB-lite"/>
    </source>
</evidence>
<gene>
    <name evidence="2" type="ordered locus">LOC_Os11g11450</name>
</gene>
<dbReference type="AlphaFoldDB" id="Q2R8P7"/>
<evidence type="ECO:0000313" key="2">
    <source>
        <dbReference type="EMBL" id="ABA92108.1"/>
    </source>
</evidence>
<protein>
    <submittedName>
        <fullName evidence="2">Uncharacterized protein</fullName>
    </submittedName>
</protein>